<evidence type="ECO:0000313" key="6">
    <source>
        <dbReference type="Proteomes" id="UP000256485"/>
    </source>
</evidence>
<evidence type="ECO:0000313" key="5">
    <source>
        <dbReference type="EMBL" id="REF35991.1"/>
    </source>
</evidence>
<dbReference type="SMART" id="SM00895">
    <property type="entry name" value="FCD"/>
    <property type="match status" value="1"/>
</dbReference>
<gene>
    <name evidence="5" type="ORF">DFJ64_1385</name>
</gene>
<feature type="domain" description="HTH gntR-type" evidence="4">
    <location>
        <begin position="7"/>
        <end position="74"/>
    </location>
</feature>
<dbReference type="PANTHER" id="PTHR43537:SF44">
    <property type="entry name" value="GNTR FAMILY REGULATORY PROTEIN"/>
    <property type="match status" value="1"/>
</dbReference>
<evidence type="ECO:0000256" key="3">
    <source>
        <dbReference type="ARBA" id="ARBA00023163"/>
    </source>
</evidence>
<dbReference type="GO" id="GO:0003700">
    <property type="term" value="F:DNA-binding transcription factor activity"/>
    <property type="evidence" value="ECO:0007669"/>
    <property type="project" value="InterPro"/>
</dbReference>
<dbReference type="PANTHER" id="PTHR43537">
    <property type="entry name" value="TRANSCRIPTIONAL REGULATOR, GNTR FAMILY"/>
    <property type="match status" value="1"/>
</dbReference>
<comment type="caution">
    <text evidence="5">The sequence shown here is derived from an EMBL/GenBank/DDBJ whole genome shotgun (WGS) entry which is preliminary data.</text>
</comment>
<keyword evidence="1" id="KW-0805">Transcription regulation</keyword>
<evidence type="ECO:0000256" key="1">
    <source>
        <dbReference type="ARBA" id="ARBA00023015"/>
    </source>
</evidence>
<dbReference type="OrthoDB" id="4164516at2"/>
<dbReference type="CDD" id="cd07377">
    <property type="entry name" value="WHTH_GntR"/>
    <property type="match status" value="1"/>
</dbReference>
<dbReference type="Pfam" id="PF00392">
    <property type="entry name" value="GntR"/>
    <property type="match status" value="1"/>
</dbReference>
<dbReference type="Proteomes" id="UP000256485">
    <property type="component" value="Unassembled WGS sequence"/>
</dbReference>
<sequence>MAAYPGRGAHGQVVEHLGRKIVTGGFAEGETIDPLALEQQLDVSRTVVREALRVLAAKGLIGARQKRGTFVRPRAEWHLLDGDILRWQFEGRTDPAFFHNLHEVRSIVEPAGARLAAQRRTDEDIAALEAALQAMAEAGDDPSAAVQADLAFHRALLTAAHNELLLRMEAVVEAGLMVRDRLVHGAGVPVADPLPSHRTVFNAIRGGNPVKAERAMRALLAQASEDLSRFRGDVE</sequence>
<dbReference type="AlphaFoldDB" id="A0A3D9VF87"/>
<dbReference type="SUPFAM" id="SSF46785">
    <property type="entry name" value="Winged helix' DNA-binding domain"/>
    <property type="match status" value="1"/>
</dbReference>
<name>A0A3D9VF87_THECX</name>
<dbReference type="InterPro" id="IPR036388">
    <property type="entry name" value="WH-like_DNA-bd_sf"/>
</dbReference>
<proteinExistence type="predicted"/>
<dbReference type="Gene3D" id="1.20.120.530">
    <property type="entry name" value="GntR ligand-binding domain-like"/>
    <property type="match status" value="1"/>
</dbReference>
<keyword evidence="2 5" id="KW-0238">DNA-binding</keyword>
<dbReference type="Pfam" id="PF07729">
    <property type="entry name" value="FCD"/>
    <property type="match status" value="1"/>
</dbReference>
<reference evidence="5 6" key="1">
    <citation type="submission" date="2018-08" db="EMBL/GenBank/DDBJ databases">
        <title>Sequencing the genomes of 1000 actinobacteria strains.</title>
        <authorList>
            <person name="Klenk H.-P."/>
        </authorList>
    </citation>
    <scope>NUCLEOTIDE SEQUENCE [LARGE SCALE GENOMIC DNA]</scope>
    <source>
        <strain evidence="5 6">DSM 22891</strain>
    </source>
</reference>
<protein>
    <submittedName>
        <fullName evidence="5">DNA-binding FadR family transcriptional regulator</fullName>
    </submittedName>
</protein>
<keyword evidence="6" id="KW-1185">Reference proteome</keyword>
<dbReference type="RefSeq" id="WP_115849684.1">
    <property type="nucleotide sequence ID" value="NZ_QTUC01000001.1"/>
</dbReference>
<dbReference type="SUPFAM" id="SSF48008">
    <property type="entry name" value="GntR ligand-binding domain-like"/>
    <property type="match status" value="1"/>
</dbReference>
<evidence type="ECO:0000256" key="2">
    <source>
        <dbReference type="ARBA" id="ARBA00023125"/>
    </source>
</evidence>
<dbReference type="EMBL" id="QTUC01000001">
    <property type="protein sequence ID" value="REF35991.1"/>
    <property type="molecule type" value="Genomic_DNA"/>
</dbReference>
<organism evidence="5 6">
    <name type="scientific">Thermasporomyces composti</name>
    <dbReference type="NCBI Taxonomy" id="696763"/>
    <lineage>
        <taxon>Bacteria</taxon>
        <taxon>Bacillati</taxon>
        <taxon>Actinomycetota</taxon>
        <taxon>Actinomycetes</taxon>
        <taxon>Propionibacteriales</taxon>
        <taxon>Nocardioidaceae</taxon>
        <taxon>Thermasporomyces</taxon>
    </lineage>
</organism>
<accession>A0A3D9VF87</accession>
<dbReference type="Gene3D" id="1.10.10.10">
    <property type="entry name" value="Winged helix-like DNA-binding domain superfamily/Winged helix DNA-binding domain"/>
    <property type="match status" value="1"/>
</dbReference>
<evidence type="ECO:0000259" key="4">
    <source>
        <dbReference type="PROSITE" id="PS50949"/>
    </source>
</evidence>
<dbReference type="InterPro" id="IPR036390">
    <property type="entry name" value="WH_DNA-bd_sf"/>
</dbReference>
<dbReference type="SMART" id="SM00345">
    <property type="entry name" value="HTH_GNTR"/>
    <property type="match status" value="1"/>
</dbReference>
<dbReference type="InterPro" id="IPR000524">
    <property type="entry name" value="Tscrpt_reg_HTH_GntR"/>
</dbReference>
<dbReference type="PROSITE" id="PS50949">
    <property type="entry name" value="HTH_GNTR"/>
    <property type="match status" value="1"/>
</dbReference>
<dbReference type="GO" id="GO:0003677">
    <property type="term" value="F:DNA binding"/>
    <property type="evidence" value="ECO:0007669"/>
    <property type="project" value="UniProtKB-KW"/>
</dbReference>
<keyword evidence="3" id="KW-0804">Transcription</keyword>
<dbReference type="InterPro" id="IPR011711">
    <property type="entry name" value="GntR_C"/>
</dbReference>
<dbReference type="InterPro" id="IPR008920">
    <property type="entry name" value="TF_FadR/GntR_C"/>
</dbReference>